<accession>H3GXX2</accession>
<dbReference type="PANTHER" id="PTHR13326">
    <property type="entry name" value="TRNA PSEUDOURIDINE SYNTHASE D"/>
    <property type="match status" value="1"/>
</dbReference>
<sequence>MDSRRGRRPDGNGNGRKFRRGSGRVSSPVWFKGEGYNDHESVSIAEEVAGISGFLTPSQRGFQGVVKQRYADFVVHELAPRSRLPVKLQSVAKKGKSAQLVFQERVLDFVLGVVGDKHEPETSKDQLVPSVRELARALQQTATRQYKLGQVAQEAYHLRQLVVLVTKEIGAKKGKEFEQFLEKVELARVEFEAKRRGMGKDVGTNAALAAADGLSFYLGGLNDKADRVFIHETMRRYGKSRIVADTLNIGSDTAVIRVRPQFAVKLLPGERDSRRDWPVGQPDYLQFTLYKRNKETSAVINQLASMLKISPALFSHADVKDKRGITTQLCTVYRVPKDRAQVVFRPVGSRKLEDQQYLVGDLRYVSRKLELGDCSGNRIAMVVRSVPEEEKEMNVRKAVKAWETRGFINFFGLQRFGNVSTSYHLLGRSMLRKDYKLAVLLLLRPQEGEASKIRAAREHFRQHKDVAAALRMLPPFLVPERAVLEGLQQHGIDSHELAFNTVPNPLRVAYVEAYQDFVWNEMASMRVSKFSSTAAVVGDLVLVRNDNSKVTKQADTAAEPSRKRQRTGKGTRRQPIPEVMALTDDNVGQYSIEDVVLPLPGHTIKYPTNEIGAAYRKMLTTDGIDLNAHFGPDGSQTYVLDGSYRHLVKKPQRVSFRMERYEDSTKPLISNDVDALLACSPGLSQNATTPEITTGESTKQEAAKASHRALVLEFDLDYNSDATIAIRELMKQSSSAHVNWQTPNSEVPSGEAVKVGDGSNVGDYASRSSRGGISSSQAKKSGRNDSRMIIKAQKKTQVAIGRPGFSLGKS</sequence>
<dbReference type="InterPro" id="IPR042214">
    <property type="entry name" value="TruD_catalytic"/>
</dbReference>
<organism evidence="5 6">
    <name type="scientific">Phytophthora ramorum</name>
    <name type="common">Sudden oak death agent</name>
    <dbReference type="NCBI Taxonomy" id="164328"/>
    <lineage>
        <taxon>Eukaryota</taxon>
        <taxon>Sar</taxon>
        <taxon>Stramenopiles</taxon>
        <taxon>Oomycota</taxon>
        <taxon>Peronosporomycetes</taxon>
        <taxon>Peronosporales</taxon>
        <taxon>Peronosporaceae</taxon>
        <taxon>Phytophthora</taxon>
    </lineage>
</organism>
<dbReference type="InterPro" id="IPR001656">
    <property type="entry name" value="PsdUridine_synth_TruD"/>
</dbReference>
<comment type="similarity">
    <text evidence="1">Belongs to the pseudouridine synthase TruD family.</text>
</comment>
<dbReference type="HOGENOM" id="CLU_005281_0_2_1"/>
<dbReference type="PROSITE" id="PS50984">
    <property type="entry name" value="TRUD"/>
    <property type="match status" value="1"/>
</dbReference>
<dbReference type="GO" id="GO:0005634">
    <property type="term" value="C:nucleus"/>
    <property type="evidence" value="ECO:0000318"/>
    <property type="project" value="GO_Central"/>
</dbReference>
<name>H3GXX2_PHYRM</name>
<keyword evidence="2" id="KW-0413">Isomerase</keyword>
<dbReference type="OMA" id="FIHETMR"/>
<evidence type="ECO:0000256" key="1">
    <source>
        <dbReference type="ARBA" id="ARBA00007953"/>
    </source>
</evidence>
<dbReference type="eggNOG" id="KOG2339">
    <property type="taxonomic scope" value="Eukaryota"/>
</dbReference>
<evidence type="ECO:0000256" key="3">
    <source>
        <dbReference type="SAM" id="MobiDB-lite"/>
    </source>
</evidence>
<evidence type="ECO:0000256" key="2">
    <source>
        <dbReference type="ARBA" id="ARBA00023235"/>
    </source>
</evidence>
<dbReference type="EnsemblProtists" id="Phyra82487">
    <property type="protein sequence ID" value="Phyra82487"/>
    <property type="gene ID" value="Phyra82487"/>
</dbReference>
<proteinExistence type="inferred from homology"/>
<dbReference type="InterPro" id="IPR011760">
    <property type="entry name" value="PsdUridine_synth_TruD_insert"/>
</dbReference>
<evidence type="ECO:0000259" key="4">
    <source>
        <dbReference type="PROSITE" id="PS50984"/>
    </source>
</evidence>
<feature type="region of interest" description="Disordered" evidence="3">
    <location>
        <begin position="734"/>
        <end position="810"/>
    </location>
</feature>
<dbReference type="InParanoid" id="H3GXX2"/>
<reference evidence="6" key="1">
    <citation type="journal article" date="2006" name="Science">
        <title>Phytophthora genome sequences uncover evolutionary origins and mechanisms of pathogenesis.</title>
        <authorList>
            <person name="Tyler B.M."/>
            <person name="Tripathy S."/>
            <person name="Zhang X."/>
            <person name="Dehal P."/>
            <person name="Jiang R.H."/>
            <person name="Aerts A."/>
            <person name="Arredondo F.D."/>
            <person name="Baxter L."/>
            <person name="Bensasson D."/>
            <person name="Beynon J.L."/>
            <person name="Chapman J."/>
            <person name="Damasceno C.M."/>
            <person name="Dorrance A.E."/>
            <person name="Dou D."/>
            <person name="Dickerman A.W."/>
            <person name="Dubchak I.L."/>
            <person name="Garbelotto M."/>
            <person name="Gijzen M."/>
            <person name="Gordon S.G."/>
            <person name="Govers F."/>
            <person name="Grunwald N.J."/>
            <person name="Huang W."/>
            <person name="Ivors K.L."/>
            <person name="Jones R.W."/>
            <person name="Kamoun S."/>
            <person name="Krampis K."/>
            <person name="Lamour K.H."/>
            <person name="Lee M.K."/>
            <person name="McDonald W.H."/>
            <person name="Medina M."/>
            <person name="Meijer H.J."/>
            <person name="Nordberg E.K."/>
            <person name="Maclean D.J."/>
            <person name="Ospina-Giraldo M.D."/>
            <person name="Morris P.F."/>
            <person name="Phuntumart V."/>
            <person name="Putnam N.H."/>
            <person name="Rash S."/>
            <person name="Rose J.K."/>
            <person name="Sakihama Y."/>
            <person name="Salamov A.A."/>
            <person name="Savidor A."/>
            <person name="Scheuring C.F."/>
            <person name="Smith B.M."/>
            <person name="Sobral B.W."/>
            <person name="Terry A."/>
            <person name="Torto-Alalibo T.A."/>
            <person name="Win J."/>
            <person name="Xu Z."/>
            <person name="Zhang H."/>
            <person name="Grigoriev I.V."/>
            <person name="Rokhsar D.S."/>
            <person name="Boore J.L."/>
        </authorList>
    </citation>
    <scope>NUCLEOTIDE SEQUENCE [LARGE SCALE GENOMIC DNA]</scope>
    <source>
        <strain evidence="6">Pr102</strain>
    </source>
</reference>
<dbReference type="SUPFAM" id="SSF55120">
    <property type="entry name" value="Pseudouridine synthase"/>
    <property type="match status" value="1"/>
</dbReference>
<feature type="region of interest" description="Disordered" evidence="3">
    <location>
        <begin position="1"/>
        <end position="24"/>
    </location>
</feature>
<dbReference type="InterPro" id="IPR020103">
    <property type="entry name" value="PsdUridine_synth_cat_dom_sf"/>
</dbReference>
<dbReference type="GO" id="GO:0001522">
    <property type="term" value="P:pseudouridine synthesis"/>
    <property type="evidence" value="ECO:0000318"/>
    <property type="project" value="GO_Central"/>
</dbReference>
<feature type="domain" description="TRUD" evidence="4">
    <location>
        <begin position="406"/>
        <end position="650"/>
    </location>
</feature>
<evidence type="ECO:0000313" key="5">
    <source>
        <dbReference type="EnsemblProtists" id="Phyra82487"/>
    </source>
</evidence>
<dbReference type="GO" id="GO:0003723">
    <property type="term" value="F:RNA binding"/>
    <property type="evidence" value="ECO:0007669"/>
    <property type="project" value="InterPro"/>
</dbReference>
<feature type="region of interest" description="Disordered" evidence="3">
    <location>
        <begin position="550"/>
        <end position="576"/>
    </location>
</feature>
<reference evidence="5" key="2">
    <citation type="submission" date="2015-06" db="UniProtKB">
        <authorList>
            <consortium name="EnsemblProtists"/>
        </authorList>
    </citation>
    <scope>IDENTIFICATION</scope>
    <source>
        <strain evidence="5">Pr102</strain>
    </source>
</reference>
<dbReference type="AlphaFoldDB" id="H3GXX2"/>
<dbReference type="Pfam" id="PF01142">
    <property type="entry name" value="TruD"/>
    <property type="match status" value="1"/>
</dbReference>
<dbReference type="FunCoup" id="H3GXX2">
    <property type="interactions" value="100"/>
</dbReference>
<dbReference type="VEuPathDB" id="FungiDB:KRP23_8175"/>
<dbReference type="PIRSF" id="PIRSF037016">
    <property type="entry name" value="Pseudouridin_synth_euk_prd"/>
    <property type="match status" value="1"/>
</dbReference>
<dbReference type="Proteomes" id="UP000005238">
    <property type="component" value="Unassembled WGS sequence"/>
</dbReference>
<protein>
    <recommendedName>
        <fullName evidence="4">TRUD domain-containing protein</fullName>
    </recommendedName>
</protein>
<keyword evidence="6" id="KW-1185">Reference proteome</keyword>
<dbReference type="GO" id="GO:0009982">
    <property type="term" value="F:pseudouridine synthase activity"/>
    <property type="evidence" value="ECO:0000318"/>
    <property type="project" value="GO_Central"/>
</dbReference>
<feature type="compositionally biased region" description="Low complexity" evidence="3">
    <location>
        <begin position="766"/>
        <end position="776"/>
    </location>
</feature>
<dbReference type="NCBIfam" id="TIGR00094">
    <property type="entry name" value="tRNA_TruD_broad"/>
    <property type="match status" value="1"/>
</dbReference>
<dbReference type="STRING" id="164328.H3GXX2"/>
<dbReference type="PANTHER" id="PTHR13326:SF21">
    <property type="entry name" value="PSEUDOURIDYLATE SYNTHASE PUS7L"/>
    <property type="match status" value="1"/>
</dbReference>
<evidence type="ECO:0000313" key="6">
    <source>
        <dbReference type="Proteomes" id="UP000005238"/>
    </source>
</evidence>
<feature type="compositionally biased region" description="Basic and acidic residues" evidence="3">
    <location>
        <begin position="1"/>
        <end position="10"/>
    </location>
</feature>
<feature type="compositionally biased region" description="Basic residues" evidence="3">
    <location>
        <begin position="563"/>
        <end position="572"/>
    </location>
</feature>
<feature type="compositionally biased region" description="Polar residues" evidence="3">
    <location>
        <begin position="734"/>
        <end position="747"/>
    </location>
</feature>
<dbReference type="Gene3D" id="3.30.2350.20">
    <property type="entry name" value="TruD, catalytic domain"/>
    <property type="match status" value="2"/>
</dbReference>
<dbReference type="CDD" id="cd02576">
    <property type="entry name" value="PseudoU_synth_ScPUS7"/>
    <property type="match status" value="1"/>
</dbReference>
<dbReference type="EMBL" id="DS566069">
    <property type="status" value="NOT_ANNOTATED_CDS"/>
    <property type="molecule type" value="Genomic_DNA"/>
</dbReference>
<dbReference type="VEuPathDB" id="FungiDB:KRP22_12737"/>